<name>A0A5J4RSS8_9ZZZZ</name>
<evidence type="ECO:0000313" key="1">
    <source>
        <dbReference type="EMBL" id="KAA6336375.1"/>
    </source>
</evidence>
<gene>
    <name evidence="1" type="ORF">EZS27_015456</name>
</gene>
<reference evidence="1" key="1">
    <citation type="submission" date="2019-03" db="EMBL/GenBank/DDBJ databases">
        <title>Single cell metagenomics reveals metabolic interactions within the superorganism composed of flagellate Streblomastix strix and complex community of Bacteroidetes bacteria on its surface.</title>
        <authorList>
            <person name="Treitli S.C."/>
            <person name="Kolisko M."/>
            <person name="Husnik F."/>
            <person name="Keeling P."/>
            <person name="Hampl V."/>
        </authorList>
    </citation>
    <scope>NUCLEOTIDE SEQUENCE</scope>
    <source>
        <strain evidence="1">STM</strain>
    </source>
</reference>
<dbReference type="EMBL" id="SNRY01000799">
    <property type="protein sequence ID" value="KAA6336375.1"/>
    <property type="molecule type" value="Genomic_DNA"/>
</dbReference>
<dbReference type="AlphaFoldDB" id="A0A5J4RSS8"/>
<sequence length="100" mass="11529">MAHTAQEIADVIYEHLKGRTDYAHFYIGITNDIERRLFSEYNVSQEEGSQWWIYHNANNETSARNIEKHFLSKGMQGGTGGGNSDCTWVYCYEISNDTIE</sequence>
<proteinExistence type="predicted"/>
<accession>A0A5J4RSS8</accession>
<organism evidence="1">
    <name type="scientific">termite gut metagenome</name>
    <dbReference type="NCBI Taxonomy" id="433724"/>
    <lineage>
        <taxon>unclassified sequences</taxon>
        <taxon>metagenomes</taxon>
        <taxon>organismal metagenomes</taxon>
    </lineage>
</organism>
<comment type="caution">
    <text evidence="1">The sequence shown here is derived from an EMBL/GenBank/DDBJ whole genome shotgun (WGS) entry which is preliminary data.</text>
</comment>
<protein>
    <submittedName>
        <fullName evidence="1">Uncharacterized protein</fullName>
    </submittedName>
</protein>